<dbReference type="InterPro" id="IPR050727">
    <property type="entry name" value="GH43_arabinanases"/>
</dbReference>
<comment type="caution">
    <text evidence="1">The sequence shown here is derived from an EMBL/GenBank/DDBJ whole genome shotgun (WGS) entry which is preliminary data.</text>
</comment>
<proteinExistence type="predicted"/>
<sequence>MEMMRMAGEDDGMYVFTYFKEDQECLFLARSSDGYLWQELNDGLPVFTSSVGSRQIRDPFLWEDRQGTLHLIWTDGWRSRSIGYARSADLVHWEDEKLIPVMEYLPETQNAWAPEIFYDTVADRCRIIWSSTVGAGPRNHRIWSTTTPDFQSFAESKLFFDPGYNVIDANITDLGDRYFMLFKDERGSNEKGTDYKAIRSCYLNKQGGDRPEAENISHLLTSALTEGPTLYAVERDGCKEWVLLVDGFQEQYYGAFRSHNLETWEPIGDEMQLPRGARHGSVKRIAGKDIIITSFKTGNESHGPISQA</sequence>
<dbReference type="PANTHER" id="PTHR43301">
    <property type="entry name" value="ARABINAN ENDO-1,5-ALPHA-L-ARABINOSIDASE"/>
    <property type="match status" value="1"/>
</dbReference>
<dbReference type="SUPFAM" id="SSF75005">
    <property type="entry name" value="Arabinanase/levansucrase/invertase"/>
    <property type="match status" value="1"/>
</dbReference>
<gene>
    <name evidence="1" type="ORF">ICC18_17130</name>
</gene>
<dbReference type="AlphaFoldDB" id="A0A926QJL4"/>
<dbReference type="InterPro" id="IPR023296">
    <property type="entry name" value="Glyco_hydro_beta-prop_sf"/>
</dbReference>
<reference evidence="1" key="1">
    <citation type="submission" date="2020-09" db="EMBL/GenBank/DDBJ databases">
        <title>Draft Genome Sequence of Paenibacillus sp. WST5.</title>
        <authorList>
            <person name="Bao Z."/>
        </authorList>
    </citation>
    <scope>NUCLEOTIDE SEQUENCE</scope>
    <source>
        <strain evidence="1">WST5</strain>
    </source>
</reference>
<dbReference type="CDD" id="cd08983">
    <property type="entry name" value="GH43_Bt3655-like"/>
    <property type="match status" value="1"/>
</dbReference>
<dbReference type="Gene3D" id="2.115.10.20">
    <property type="entry name" value="Glycosyl hydrolase domain, family 43"/>
    <property type="match status" value="1"/>
</dbReference>
<dbReference type="PANTHER" id="PTHR43301:SF3">
    <property type="entry name" value="ARABINAN ENDO-1,5-ALPHA-L-ARABINOSIDASE A-RELATED"/>
    <property type="match status" value="1"/>
</dbReference>
<keyword evidence="2" id="KW-1185">Reference proteome</keyword>
<evidence type="ECO:0000313" key="2">
    <source>
        <dbReference type="Proteomes" id="UP000650466"/>
    </source>
</evidence>
<evidence type="ECO:0000313" key="1">
    <source>
        <dbReference type="EMBL" id="MBD0381851.1"/>
    </source>
</evidence>
<name>A0A926QJL4_9BACL</name>
<keyword evidence="1" id="KW-0378">Hydrolase</keyword>
<organism evidence="1 2">
    <name type="scientific">Paenibacillus sedimenti</name>
    <dbReference type="NCBI Taxonomy" id="2770274"/>
    <lineage>
        <taxon>Bacteria</taxon>
        <taxon>Bacillati</taxon>
        <taxon>Bacillota</taxon>
        <taxon>Bacilli</taxon>
        <taxon>Bacillales</taxon>
        <taxon>Paenibacillaceae</taxon>
        <taxon>Paenibacillus</taxon>
    </lineage>
</organism>
<dbReference type="GO" id="GO:0016787">
    <property type="term" value="F:hydrolase activity"/>
    <property type="evidence" value="ECO:0007669"/>
    <property type="project" value="UniProtKB-KW"/>
</dbReference>
<accession>A0A926QJL4</accession>
<protein>
    <submittedName>
        <fullName evidence="1">Glycoside hydrolase family 43 protein</fullName>
    </submittedName>
</protein>
<dbReference type="Proteomes" id="UP000650466">
    <property type="component" value="Unassembled WGS sequence"/>
</dbReference>
<dbReference type="EMBL" id="JACVVD010000005">
    <property type="protein sequence ID" value="MBD0381851.1"/>
    <property type="molecule type" value="Genomic_DNA"/>
</dbReference>